<protein>
    <submittedName>
        <fullName evidence="3">Retrotransposon protein</fullName>
    </submittedName>
</protein>
<reference evidence="3" key="1">
    <citation type="submission" date="2016-11" db="UniProtKB">
        <authorList>
            <consortium name="WormBaseParasite"/>
        </authorList>
    </citation>
    <scope>IDENTIFICATION</scope>
</reference>
<evidence type="ECO:0000256" key="1">
    <source>
        <dbReference type="SAM" id="MobiDB-lite"/>
    </source>
</evidence>
<sequence length="145" mass="16764">MAFSKEGERDNQRQETTTAMDFNAEKWTRRRKNRLKSNVEGEYQKDFNGIGCRKVKKRTNELMKAIDGKELWRVHGMSVEQEYMEEANKTADFIKFVMAKCLATDVIVDATSSRPNGYPMNVLINDLDRSGCRSQEEDERIDGAN</sequence>
<proteinExistence type="predicted"/>
<evidence type="ECO:0000313" key="2">
    <source>
        <dbReference type="Proteomes" id="UP000095282"/>
    </source>
</evidence>
<dbReference type="WBParaSite" id="Csp11.Scaffold497.g2223.t1">
    <property type="protein sequence ID" value="Csp11.Scaffold497.g2223.t1"/>
    <property type="gene ID" value="Csp11.Scaffold497.g2223"/>
</dbReference>
<dbReference type="Proteomes" id="UP000095282">
    <property type="component" value="Unplaced"/>
</dbReference>
<keyword evidence="2" id="KW-1185">Reference proteome</keyword>
<feature type="compositionally biased region" description="Basic and acidic residues" evidence="1">
    <location>
        <begin position="1"/>
        <end position="13"/>
    </location>
</feature>
<organism evidence="2 3">
    <name type="scientific">Caenorhabditis tropicalis</name>
    <dbReference type="NCBI Taxonomy" id="1561998"/>
    <lineage>
        <taxon>Eukaryota</taxon>
        <taxon>Metazoa</taxon>
        <taxon>Ecdysozoa</taxon>
        <taxon>Nematoda</taxon>
        <taxon>Chromadorea</taxon>
        <taxon>Rhabditida</taxon>
        <taxon>Rhabditina</taxon>
        <taxon>Rhabditomorpha</taxon>
        <taxon>Rhabditoidea</taxon>
        <taxon>Rhabditidae</taxon>
        <taxon>Peloderinae</taxon>
        <taxon>Caenorhabditis</taxon>
    </lineage>
</organism>
<evidence type="ECO:0000313" key="3">
    <source>
        <dbReference type="WBParaSite" id="Csp11.Scaffold497.g2223.t1"/>
    </source>
</evidence>
<accession>A0A1I7T430</accession>
<feature type="region of interest" description="Disordered" evidence="1">
    <location>
        <begin position="1"/>
        <end position="27"/>
    </location>
</feature>
<name>A0A1I7T430_9PELO</name>
<dbReference type="AlphaFoldDB" id="A0A1I7T430"/>